<reference evidence="1" key="2">
    <citation type="journal article" date="2015" name="Fish Shellfish Immunol.">
        <title>Early steps in the European eel (Anguilla anguilla)-Vibrio vulnificus interaction in the gills: Role of the RtxA13 toxin.</title>
        <authorList>
            <person name="Callol A."/>
            <person name="Pajuelo D."/>
            <person name="Ebbesson L."/>
            <person name="Teles M."/>
            <person name="MacKenzie S."/>
            <person name="Amaro C."/>
        </authorList>
    </citation>
    <scope>NUCLEOTIDE SEQUENCE</scope>
</reference>
<evidence type="ECO:0000313" key="1">
    <source>
        <dbReference type="EMBL" id="JAH53329.1"/>
    </source>
</evidence>
<sequence length="15" mass="1652">MPSLMTGPSRHYCTA</sequence>
<reference evidence="1" key="1">
    <citation type="submission" date="2014-11" db="EMBL/GenBank/DDBJ databases">
        <authorList>
            <person name="Amaro Gonzalez C."/>
        </authorList>
    </citation>
    <scope>NUCLEOTIDE SEQUENCE</scope>
</reference>
<name>A0A0E9TI39_ANGAN</name>
<dbReference type="EMBL" id="GBXM01055248">
    <property type="protein sequence ID" value="JAH53329.1"/>
    <property type="molecule type" value="Transcribed_RNA"/>
</dbReference>
<proteinExistence type="predicted"/>
<protein>
    <submittedName>
        <fullName evidence="1">Uncharacterized protein</fullName>
    </submittedName>
</protein>
<accession>A0A0E9TI39</accession>
<organism evidence="1">
    <name type="scientific">Anguilla anguilla</name>
    <name type="common">European freshwater eel</name>
    <name type="synonym">Muraena anguilla</name>
    <dbReference type="NCBI Taxonomy" id="7936"/>
    <lineage>
        <taxon>Eukaryota</taxon>
        <taxon>Metazoa</taxon>
        <taxon>Chordata</taxon>
        <taxon>Craniata</taxon>
        <taxon>Vertebrata</taxon>
        <taxon>Euteleostomi</taxon>
        <taxon>Actinopterygii</taxon>
        <taxon>Neopterygii</taxon>
        <taxon>Teleostei</taxon>
        <taxon>Anguilliformes</taxon>
        <taxon>Anguillidae</taxon>
        <taxon>Anguilla</taxon>
    </lineage>
</organism>